<dbReference type="EMBL" id="BAAAHK010000022">
    <property type="protein sequence ID" value="GAA0961466.1"/>
    <property type="molecule type" value="Genomic_DNA"/>
</dbReference>
<gene>
    <name evidence="11" type="ORF">GCM10009554_77970</name>
</gene>
<evidence type="ECO:0000256" key="4">
    <source>
        <dbReference type="ARBA" id="ARBA00022741"/>
    </source>
</evidence>
<dbReference type="InterPro" id="IPR011009">
    <property type="entry name" value="Kinase-like_dom_sf"/>
</dbReference>
<keyword evidence="5" id="KW-0418">Kinase</keyword>
<evidence type="ECO:0000256" key="3">
    <source>
        <dbReference type="ARBA" id="ARBA00022679"/>
    </source>
</evidence>
<dbReference type="Pfam" id="PF00069">
    <property type="entry name" value="Pkinase"/>
    <property type="match status" value="1"/>
</dbReference>
<evidence type="ECO:0000256" key="8">
    <source>
        <dbReference type="SAM" id="MobiDB-lite"/>
    </source>
</evidence>
<keyword evidence="3" id="KW-0808">Transferase</keyword>
<dbReference type="EC" id="2.7.11.1" evidence="1"/>
<name>A0ABN1RQ25_9ACTN</name>
<dbReference type="PANTHER" id="PTHR43289">
    <property type="entry name" value="MITOGEN-ACTIVATED PROTEIN KINASE KINASE KINASE 20-RELATED"/>
    <property type="match status" value="1"/>
</dbReference>
<dbReference type="InterPro" id="IPR008271">
    <property type="entry name" value="Ser/Thr_kinase_AS"/>
</dbReference>
<evidence type="ECO:0000313" key="11">
    <source>
        <dbReference type="EMBL" id="GAA0961466.1"/>
    </source>
</evidence>
<evidence type="ECO:0000256" key="6">
    <source>
        <dbReference type="ARBA" id="ARBA00022840"/>
    </source>
</evidence>
<keyword evidence="7" id="KW-0175">Coiled coil</keyword>
<keyword evidence="2" id="KW-0723">Serine/threonine-protein kinase</keyword>
<evidence type="ECO:0000256" key="7">
    <source>
        <dbReference type="SAM" id="Coils"/>
    </source>
</evidence>
<evidence type="ECO:0000256" key="1">
    <source>
        <dbReference type="ARBA" id="ARBA00012513"/>
    </source>
</evidence>
<keyword evidence="12" id="KW-1185">Reference proteome</keyword>
<dbReference type="PROSITE" id="PS00108">
    <property type="entry name" value="PROTEIN_KINASE_ST"/>
    <property type="match status" value="1"/>
</dbReference>
<feature type="coiled-coil region" evidence="7">
    <location>
        <begin position="445"/>
        <end position="491"/>
    </location>
</feature>
<feature type="transmembrane region" description="Helical" evidence="9">
    <location>
        <begin position="346"/>
        <end position="366"/>
    </location>
</feature>
<dbReference type="PANTHER" id="PTHR43289:SF6">
    <property type="entry name" value="SERINE_THREONINE-PROTEIN KINASE NEKL-3"/>
    <property type="match status" value="1"/>
</dbReference>
<evidence type="ECO:0000259" key="10">
    <source>
        <dbReference type="PROSITE" id="PS50011"/>
    </source>
</evidence>
<dbReference type="InterPro" id="IPR000719">
    <property type="entry name" value="Prot_kinase_dom"/>
</dbReference>
<protein>
    <recommendedName>
        <fullName evidence="1">non-specific serine/threonine protein kinase</fullName>
        <ecNumber evidence="1">2.7.11.1</ecNumber>
    </recommendedName>
</protein>
<dbReference type="Gene3D" id="1.10.510.10">
    <property type="entry name" value="Transferase(Phosphotransferase) domain 1"/>
    <property type="match status" value="1"/>
</dbReference>
<sequence>MNGEVLAGRYRLLAPLGHGGAGEVWRGEDSVLARPVAVKLLRRLEGDQMDAVERFRTEAQAAARLTHPNVVATYDVGTANGQVFLVMELVDGPDLAQLLRTKGLPSERFVADIAMQGARALDAAHAAGIVHRDVKPANFLLAPDGTLKITDFGIAQASGADGATGPVLLGTAGYVSPEQVRGERATPASDWYALGCVLYELLEGTTPFVGADVMDVMHQHLDATPVPVRRTDTVPGLADLVMHLLAKDPAARPSSTTALAAYLVPTAAAAQTVDNSTRVLPLPAGGVGVGPASPADALAAGAGYGDGPAGAGSGDGQPPAAAGLLPAGAFDEHPEREEPSKRRVTFTRVLVGAAVLVVGVMIAALLREGVSSDTPAEAGGVPSTTPSTTVKAVAKPKATPTPTPSKTPSKKPTPKETPTKKPSKPQNNTSAALRTLAQMVRDHKQEHAKRTVQEAAKDLEQAAKALDEGDTGEAVEQYQQARQRLIEAQQQGRWQSTPQISGMFAAVGAALRAENNDGDTGNGWNRN</sequence>
<evidence type="ECO:0000256" key="5">
    <source>
        <dbReference type="ARBA" id="ARBA00022777"/>
    </source>
</evidence>
<dbReference type="Proteomes" id="UP001500542">
    <property type="component" value="Unassembled WGS sequence"/>
</dbReference>
<keyword evidence="9" id="KW-0812">Transmembrane</keyword>
<feature type="domain" description="Protein kinase" evidence="10">
    <location>
        <begin position="10"/>
        <end position="263"/>
    </location>
</feature>
<dbReference type="PROSITE" id="PS50011">
    <property type="entry name" value="PROTEIN_KINASE_DOM"/>
    <property type="match status" value="1"/>
</dbReference>
<feature type="region of interest" description="Disordered" evidence="8">
    <location>
        <begin position="372"/>
        <end position="429"/>
    </location>
</feature>
<evidence type="ECO:0000256" key="2">
    <source>
        <dbReference type="ARBA" id="ARBA00022527"/>
    </source>
</evidence>
<evidence type="ECO:0000256" key="9">
    <source>
        <dbReference type="SAM" id="Phobius"/>
    </source>
</evidence>
<keyword evidence="9" id="KW-0472">Membrane</keyword>
<evidence type="ECO:0000313" key="12">
    <source>
        <dbReference type="Proteomes" id="UP001500542"/>
    </source>
</evidence>
<dbReference type="SUPFAM" id="SSF56112">
    <property type="entry name" value="Protein kinase-like (PK-like)"/>
    <property type="match status" value="1"/>
</dbReference>
<organism evidence="11 12">
    <name type="scientific">Kribbella koreensis</name>
    <dbReference type="NCBI Taxonomy" id="57909"/>
    <lineage>
        <taxon>Bacteria</taxon>
        <taxon>Bacillati</taxon>
        <taxon>Actinomycetota</taxon>
        <taxon>Actinomycetes</taxon>
        <taxon>Propionibacteriales</taxon>
        <taxon>Kribbellaceae</taxon>
        <taxon>Kribbella</taxon>
    </lineage>
</organism>
<reference evidence="11 12" key="1">
    <citation type="journal article" date="2019" name="Int. J. Syst. Evol. Microbiol.">
        <title>The Global Catalogue of Microorganisms (GCM) 10K type strain sequencing project: providing services to taxonomists for standard genome sequencing and annotation.</title>
        <authorList>
            <consortium name="The Broad Institute Genomics Platform"/>
            <consortium name="The Broad Institute Genome Sequencing Center for Infectious Disease"/>
            <person name="Wu L."/>
            <person name="Ma J."/>
        </authorList>
    </citation>
    <scope>NUCLEOTIDE SEQUENCE [LARGE SCALE GENOMIC DNA]</scope>
    <source>
        <strain evidence="11 12">JCM 10977</strain>
    </source>
</reference>
<proteinExistence type="predicted"/>
<keyword evidence="6" id="KW-0067">ATP-binding</keyword>
<dbReference type="RefSeq" id="WP_343982788.1">
    <property type="nucleotide sequence ID" value="NZ_BAAAHK010000022.1"/>
</dbReference>
<feature type="compositionally biased region" description="Low complexity" evidence="8">
    <location>
        <begin position="387"/>
        <end position="398"/>
    </location>
</feature>
<dbReference type="CDD" id="cd14014">
    <property type="entry name" value="STKc_PknB_like"/>
    <property type="match status" value="1"/>
</dbReference>
<keyword evidence="4" id="KW-0547">Nucleotide-binding</keyword>
<keyword evidence="9" id="KW-1133">Transmembrane helix</keyword>
<comment type="caution">
    <text evidence="11">The sequence shown here is derived from an EMBL/GenBank/DDBJ whole genome shotgun (WGS) entry which is preliminary data.</text>
</comment>
<dbReference type="Gene3D" id="3.30.200.20">
    <property type="entry name" value="Phosphorylase Kinase, domain 1"/>
    <property type="match status" value="1"/>
</dbReference>
<dbReference type="SMART" id="SM00220">
    <property type="entry name" value="S_TKc"/>
    <property type="match status" value="1"/>
</dbReference>
<accession>A0ABN1RQ25</accession>